<reference evidence="2 3" key="1">
    <citation type="submission" date="2023-07" db="EMBL/GenBank/DDBJ databases">
        <title>Sequencing the genomes of 1000 actinobacteria strains.</title>
        <authorList>
            <person name="Klenk H.-P."/>
        </authorList>
    </citation>
    <scope>NUCLEOTIDE SEQUENCE [LARGE SCALE GENOMIC DNA]</scope>
    <source>
        <strain evidence="2 3">DSM 45554</strain>
    </source>
</reference>
<evidence type="ECO:0000313" key="2">
    <source>
        <dbReference type="EMBL" id="MDR7383057.1"/>
    </source>
</evidence>
<organism evidence="2 3">
    <name type="scientific">Promicromonospora iranensis</name>
    <dbReference type="NCBI Taxonomy" id="1105144"/>
    <lineage>
        <taxon>Bacteria</taxon>
        <taxon>Bacillati</taxon>
        <taxon>Actinomycetota</taxon>
        <taxon>Actinomycetes</taxon>
        <taxon>Micrococcales</taxon>
        <taxon>Promicromonosporaceae</taxon>
        <taxon>Promicromonospora</taxon>
    </lineage>
</organism>
<proteinExistence type="predicted"/>
<evidence type="ECO:0000256" key="1">
    <source>
        <dbReference type="SAM" id="MobiDB-lite"/>
    </source>
</evidence>
<gene>
    <name evidence="2" type="ORF">J2S48_002572</name>
</gene>
<dbReference type="Proteomes" id="UP001183585">
    <property type="component" value="Unassembled WGS sequence"/>
</dbReference>
<dbReference type="RefSeq" id="WP_274991846.1">
    <property type="nucleotide sequence ID" value="NZ_JAJQQP010000001.1"/>
</dbReference>
<evidence type="ECO:0008006" key="4">
    <source>
        <dbReference type="Google" id="ProtNLM"/>
    </source>
</evidence>
<feature type="region of interest" description="Disordered" evidence="1">
    <location>
        <begin position="88"/>
        <end position="117"/>
    </location>
</feature>
<evidence type="ECO:0000313" key="3">
    <source>
        <dbReference type="Proteomes" id="UP001183585"/>
    </source>
</evidence>
<name>A0ABU2CPJ5_9MICO</name>
<keyword evidence="3" id="KW-1185">Reference proteome</keyword>
<comment type="caution">
    <text evidence="2">The sequence shown here is derived from an EMBL/GenBank/DDBJ whole genome shotgun (WGS) entry which is preliminary data.</text>
</comment>
<sequence>MSELTPNELAEIERRFEDFDIDTAEVYDVGVDELPPQVVLTRAMAERELLLQQADEVMHDAIGTARAAKLSWHKIGIVLGTTGEAARQRYTKRNSGSGAARLKNSGSARAAKGRLNA</sequence>
<protein>
    <recommendedName>
        <fullName evidence="4">Sigma-70-like protein</fullName>
    </recommendedName>
</protein>
<accession>A0ABU2CPJ5</accession>
<dbReference type="EMBL" id="JAVDYE010000001">
    <property type="protein sequence ID" value="MDR7383057.1"/>
    <property type="molecule type" value="Genomic_DNA"/>
</dbReference>